<name>A0A1V2A5D8_9BACI</name>
<dbReference type="AlphaFoldDB" id="A0A1V2A5D8"/>
<protein>
    <recommendedName>
        <fullName evidence="3">Abortive phage infection protein</fullName>
    </recommendedName>
</protein>
<gene>
    <name evidence="1" type="ORF">BTO28_13505</name>
</gene>
<organism evidence="1 2">
    <name type="scientific">Domibacillus epiphyticus</name>
    <dbReference type="NCBI Taxonomy" id="1714355"/>
    <lineage>
        <taxon>Bacteria</taxon>
        <taxon>Bacillati</taxon>
        <taxon>Bacillota</taxon>
        <taxon>Bacilli</taxon>
        <taxon>Bacillales</taxon>
        <taxon>Bacillaceae</taxon>
        <taxon>Domibacillus</taxon>
    </lineage>
</organism>
<keyword evidence="2" id="KW-1185">Reference proteome</keyword>
<evidence type="ECO:0000313" key="1">
    <source>
        <dbReference type="EMBL" id="OMP66203.1"/>
    </source>
</evidence>
<proteinExistence type="predicted"/>
<reference evidence="1 2" key="1">
    <citation type="submission" date="2016-12" db="EMBL/GenBank/DDBJ databases">
        <title>Domibacillus sp. SAB 38T whole genome sequencing.</title>
        <authorList>
            <person name="Verma A."/>
            <person name="Ojha A.K."/>
            <person name="Krishnamurthi S."/>
        </authorList>
    </citation>
    <scope>NUCLEOTIDE SEQUENCE [LARGE SCALE GENOMIC DNA]</scope>
    <source>
        <strain evidence="1 2">SAB 38</strain>
    </source>
</reference>
<sequence>MTIEQAKQSMDSLRNRESNLIRIQKEDFLTFRHELVKQPDFKYFRGIARHGGHVDYEYMNVPRS</sequence>
<dbReference type="EMBL" id="MSFI01000023">
    <property type="protein sequence ID" value="OMP66203.1"/>
    <property type="molecule type" value="Genomic_DNA"/>
</dbReference>
<comment type="caution">
    <text evidence="1">The sequence shown here is derived from an EMBL/GenBank/DDBJ whole genome shotgun (WGS) entry which is preliminary data.</text>
</comment>
<dbReference type="STRING" id="1714355.BTO28_13505"/>
<dbReference type="RefSeq" id="WP_076767140.1">
    <property type="nucleotide sequence ID" value="NZ_MSFI01000023.1"/>
</dbReference>
<dbReference type="OrthoDB" id="2455488at2"/>
<accession>A0A1V2A5D8</accession>
<evidence type="ECO:0000313" key="2">
    <source>
        <dbReference type="Proteomes" id="UP000188613"/>
    </source>
</evidence>
<dbReference type="Proteomes" id="UP000188613">
    <property type="component" value="Unassembled WGS sequence"/>
</dbReference>
<evidence type="ECO:0008006" key="3">
    <source>
        <dbReference type="Google" id="ProtNLM"/>
    </source>
</evidence>